<evidence type="ECO:0000256" key="1">
    <source>
        <dbReference type="SAM" id="MobiDB-lite"/>
    </source>
</evidence>
<evidence type="ECO:0000313" key="2">
    <source>
        <dbReference type="EMBL" id="KAF7831942.1"/>
    </source>
</evidence>
<keyword evidence="3" id="KW-1185">Reference proteome</keyword>
<evidence type="ECO:0000313" key="3">
    <source>
        <dbReference type="Proteomes" id="UP000634136"/>
    </source>
</evidence>
<feature type="region of interest" description="Disordered" evidence="1">
    <location>
        <begin position="94"/>
        <end position="119"/>
    </location>
</feature>
<dbReference type="EMBL" id="JAAIUW010000005">
    <property type="protein sequence ID" value="KAF7831942.1"/>
    <property type="molecule type" value="Genomic_DNA"/>
</dbReference>
<gene>
    <name evidence="2" type="ORF">G2W53_014275</name>
</gene>
<dbReference type="Proteomes" id="UP000634136">
    <property type="component" value="Unassembled WGS sequence"/>
</dbReference>
<sequence>MRAGKGNLEDDEYKEEFGSKKEGPSSASNSNNNSSKGSSFSSSSSDVSVRFGYRVFSLYFSSLLHHRPHLNTITGQKSKKFIPRLMKGTDEQQLILPRNRDEKGLTHPTPSNKKGKDKVQIQSLKEQVRYLQQKLVGGGQDFLANVAQVAREEAIRHMEDVRQSQEIPRTNQEDPRNTYSWKNNTVFKRIISRISHFCIKGPNTQQLLQQSLQYKITLLISTSATPVTISHHMWRGNQFKEWECRSDGQIQNHYIVKGSYTTNPILMGLRMNKPSTTGKSPQPQAKTLD</sequence>
<reference evidence="2" key="1">
    <citation type="submission" date="2020-09" db="EMBL/GenBank/DDBJ databases">
        <title>Genome-Enabled Discovery of Anthraquinone Biosynthesis in Senna tora.</title>
        <authorList>
            <person name="Kang S.-H."/>
            <person name="Pandey R.P."/>
            <person name="Lee C.-M."/>
            <person name="Sim J.-S."/>
            <person name="Jeong J.-T."/>
            <person name="Choi B.-S."/>
            <person name="Jung M."/>
            <person name="Ginzburg D."/>
            <person name="Zhao K."/>
            <person name="Won S.Y."/>
            <person name="Oh T.-J."/>
            <person name="Yu Y."/>
            <person name="Kim N.-H."/>
            <person name="Lee O.R."/>
            <person name="Lee T.-H."/>
            <person name="Bashyal P."/>
            <person name="Kim T.-S."/>
            <person name="Lee W.-H."/>
            <person name="Kawkins C."/>
            <person name="Kim C.-K."/>
            <person name="Kim J.S."/>
            <person name="Ahn B.O."/>
            <person name="Rhee S.Y."/>
            <person name="Sohng J.K."/>
        </authorList>
    </citation>
    <scope>NUCLEOTIDE SEQUENCE</scope>
    <source>
        <tissue evidence="2">Leaf</tissue>
    </source>
</reference>
<feature type="compositionally biased region" description="Low complexity" evidence="1">
    <location>
        <begin position="25"/>
        <end position="45"/>
    </location>
</feature>
<organism evidence="2 3">
    <name type="scientific">Senna tora</name>
    <dbReference type="NCBI Taxonomy" id="362788"/>
    <lineage>
        <taxon>Eukaryota</taxon>
        <taxon>Viridiplantae</taxon>
        <taxon>Streptophyta</taxon>
        <taxon>Embryophyta</taxon>
        <taxon>Tracheophyta</taxon>
        <taxon>Spermatophyta</taxon>
        <taxon>Magnoliopsida</taxon>
        <taxon>eudicotyledons</taxon>
        <taxon>Gunneridae</taxon>
        <taxon>Pentapetalae</taxon>
        <taxon>rosids</taxon>
        <taxon>fabids</taxon>
        <taxon>Fabales</taxon>
        <taxon>Fabaceae</taxon>
        <taxon>Caesalpinioideae</taxon>
        <taxon>Cassia clade</taxon>
        <taxon>Senna</taxon>
    </lineage>
</organism>
<proteinExistence type="predicted"/>
<comment type="caution">
    <text evidence="2">The sequence shown here is derived from an EMBL/GenBank/DDBJ whole genome shotgun (WGS) entry which is preliminary data.</text>
</comment>
<protein>
    <submittedName>
        <fullName evidence="2">Uncharacterized protein</fullName>
    </submittedName>
</protein>
<feature type="region of interest" description="Disordered" evidence="1">
    <location>
        <begin position="1"/>
        <end position="45"/>
    </location>
</feature>
<accession>A0A834WT80</accession>
<name>A0A834WT80_9FABA</name>
<dbReference type="AlphaFoldDB" id="A0A834WT80"/>